<name>A0A2T6BZ24_9BACL</name>
<dbReference type="EC" id="2.10.1.1" evidence="1"/>
<evidence type="ECO:0000259" key="2">
    <source>
        <dbReference type="SMART" id="SM00852"/>
    </source>
</evidence>
<comment type="catalytic activity">
    <reaction evidence="1">
        <text>adenylyl-molybdopterin + molybdate = Mo-molybdopterin + AMP + H(+)</text>
        <dbReference type="Rhea" id="RHEA:35047"/>
        <dbReference type="ChEBI" id="CHEBI:15378"/>
        <dbReference type="ChEBI" id="CHEBI:36264"/>
        <dbReference type="ChEBI" id="CHEBI:62727"/>
        <dbReference type="ChEBI" id="CHEBI:71302"/>
        <dbReference type="ChEBI" id="CHEBI:456215"/>
    </reaction>
</comment>
<dbReference type="Pfam" id="PF00994">
    <property type="entry name" value="MoCF_biosynth"/>
    <property type="match status" value="1"/>
</dbReference>
<keyword evidence="1" id="KW-0501">Molybdenum cofactor biosynthesis</keyword>
<dbReference type="GO" id="GO:0005829">
    <property type="term" value="C:cytosol"/>
    <property type="evidence" value="ECO:0007669"/>
    <property type="project" value="TreeGrafter"/>
</dbReference>
<dbReference type="PANTHER" id="PTHR10192">
    <property type="entry name" value="MOLYBDOPTERIN BIOSYNTHESIS PROTEIN"/>
    <property type="match status" value="1"/>
</dbReference>
<dbReference type="Gene3D" id="3.40.980.10">
    <property type="entry name" value="MoaB/Mog-like domain"/>
    <property type="match status" value="1"/>
</dbReference>
<dbReference type="PANTHER" id="PTHR10192:SF28">
    <property type="entry name" value="MOLYBDOPTERIN MOLYBDENUMTRANSFERASE"/>
    <property type="match status" value="1"/>
</dbReference>
<dbReference type="CDD" id="cd03522">
    <property type="entry name" value="MoeA_like"/>
    <property type="match status" value="1"/>
</dbReference>
<dbReference type="AlphaFoldDB" id="A0A2T6BZ24"/>
<dbReference type="SMART" id="SM00852">
    <property type="entry name" value="MoCF_biosynth"/>
    <property type="match status" value="1"/>
</dbReference>
<protein>
    <recommendedName>
        <fullName evidence="1">Molybdopterin molybdenumtransferase</fullName>
        <ecNumber evidence="1">2.10.1.1</ecNumber>
    </recommendedName>
</protein>
<comment type="pathway">
    <text evidence="1">Cofactor biosynthesis; molybdopterin biosynthesis.</text>
</comment>
<dbReference type="GO" id="GO:0006777">
    <property type="term" value="P:Mo-molybdopterin cofactor biosynthetic process"/>
    <property type="evidence" value="ECO:0007669"/>
    <property type="project" value="UniProtKB-UniRule"/>
</dbReference>
<dbReference type="GO" id="GO:0046872">
    <property type="term" value="F:metal ion binding"/>
    <property type="evidence" value="ECO:0007669"/>
    <property type="project" value="UniProtKB-UniRule"/>
</dbReference>
<keyword evidence="1" id="KW-0460">Magnesium</keyword>
<keyword evidence="4" id="KW-1185">Reference proteome</keyword>
<dbReference type="UniPathway" id="UPA00344"/>
<accession>A0A2T6BZ24</accession>
<dbReference type="OrthoDB" id="9767940at2"/>
<feature type="domain" description="MoaB/Mog" evidence="2">
    <location>
        <begin position="173"/>
        <end position="305"/>
    </location>
</feature>
<evidence type="ECO:0000256" key="1">
    <source>
        <dbReference type="RuleBase" id="RU365090"/>
    </source>
</evidence>
<keyword evidence="1" id="KW-0808">Transferase</keyword>
<comment type="function">
    <text evidence="1">Catalyzes the insertion of molybdate into adenylated molybdopterin with the concomitant release of AMP.</text>
</comment>
<dbReference type="EMBL" id="QBKR01000007">
    <property type="protein sequence ID" value="PTX61320.1"/>
    <property type="molecule type" value="Genomic_DNA"/>
</dbReference>
<dbReference type="InterPro" id="IPR036425">
    <property type="entry name" value="MoaB/Mog-like_dom_sf"/>
</dbReference>
<evidence type="ECO:0000313" key="3">
    <source>
        <dbReference type="EMBL" id="PTX61320.1"/>
    </source>
</evidence>
<dbReference type="Proteomes" id="UP000244240">
    <property type="component" value="Unassembled WGS sequence"/>
</dbReference>
<comment type="cofactor">
    <cofactor evidence="1">
        <name>Mg(2+)</name>
        <dbReference type="ChEBI" id="CHEBI:18420"/>
    </cofactor>
</comment>
<dbReference type="InterPro" id="IPR038987">
    <property type="entry name" value="MoeA-like"/>
</dbReference>
<sequence>MKEIPIHEAVGMKLGHDVTRIVPEEVDEVAFPRGHVIREKDIPVLKSIGKFHIFVMDIPADQIHEEEAALKIGKAIGGAGIELTAPSEGRVNLIAEYRGLVNIDRELLRQINSIPDVIVATIEDGIPVKKGDRIAGTRIIPLTTAQQNMDDVRKLTEQKPLISVHPFQPMNVGMISTGTELYEGFVSDGFKEKVSEKLSAYDSQVSEYQVVPDDQPQIVSAIKTMLDKKIDLLLVTGGMSVDPDDRTPGAIRAAGVNVISYGVPVLPGSMCLVGYDHEIPVLGLPGCVIWDPITVFDRILPWVAARKRVNKADLVDLGYGGLLTVEPVPGKSSVNR</sequence>
<keyword evidence="1" id="KW-0500">Molybdenum</keyword>
<dbReference type="SUPFAM" id="SSF53218">
    <property type="entry name" value="Molybdenum cofactor biosynthesis proteins"/>
    <property type="match status" value="1"/>
</dbReference>
<reference evidence="3 4" key="1">
    <citation type="submission" date="2018-04" db="EMBL/GenBank/DDBJ databases">
        <title>Genomic Encyclopedia of Archaeal and Bacterial Type Strains, Phase II (KMG-II): from individual species to whole genera.</title>
        <authorList>
            <person name="Goeker M."/>
        </authorList>
    </citation>
    <scope>NUCLEOTIDE SEQUENCE [LARGE SCALE GENOMIC DNA]</scope>
    <source>
        <strain evidence="3 4">DSM 45787</strain>
    </source>
</reference>
<keyword evidence="1" id="KW-0479">Metal-binding</keyword>
<comment type="caution">
    <text evidence="3">The sequence shown here is derived from an EMBL/GenBank/DDBJ whole genome shotgun (WGS) entry which is preliminary data.</text>
</comment>
<dbReference type="InterPro" id="IPR001453">
    <property type="entry name" value="MoaB/Mog_dom"/>
</dbReference>
<dbReference type="GO" id="GO:0061599">
    <property type="term" value="F:molybdopterin molybdotransferase activity"/>
    <property type="evidence" value="ECO:0007669"/>
    <property type="project" value="UniProtKB-UniRule"/>
</dbReference>
<gene>
    <name evidence="3" type="ORF">C8P63_107115</name>
</gene>
<organism evidence="3 4">
    <name type="scientific">Melghirimyces profundicolus</name>
    <dbReference type="NCBI Taxonomy" id="1242148"/>
    <lineage>
        <taxon>Bacteria</taxon>
        <taxon>Bacillati</taxon>
        <taxon>Bacillota</taxon>
        <taxon>Bacilli</taxon>
        <taxon>Bacillales</taxon>
        <taxon>Thermoactinomycetaceae</taxon>
        <taxon>Melghirimyces</taxon>
    </lineage>
</organism>
<evidence type="ECO:0000313" key="4">
    <source>
        <dbReference type="Proteomes" id="UP000244240"/>
    </source>
</evidence>
<comment type="similarity">
    <text evidence="1">Belongs to the MoeA family.</text>
</comment>
<proteinExistence type="inferred from homology"/>
<dbReference type="RefSeq" id="WP_108022612.1">
    <property type="nucleotide sequence ID" value="NZ_QBKR01000007.1"/>
</dbReference>